<reference evidence="2 3" key="1">
    <citation type="submission" date="2024-05" db="EMBL/GenBank/DDBJ databases">
        <title>The nuclear and mitochondrial genome assemblies of Tetragonisca angustula (Apidae: Meliponini), a tiny yet remarkable pollinator in the Neotropics.</title>
        <authorList>
            <person name="Ferrari R."/>
            <person name="Ricardo P.C."/>
            <person name="Dias F.C."/>
            <person name="Araujo N.S."/>
            <person name="Soares D.O."/>
            <person name="Zhou Q.-S."/>
            <person name="Zhu C.-D."/>
            <person name="Coutinho L."/>
            <person name="Airas M.C."/>
            <person name="Batista T.M."/>
        </authorList>
    </citation>
    <scope>NUCLEOTIDE SEQUENCE [LARGE SCALE GENOMIC DNA]</scope>
    <source>
        <strain evidence="2">ASF017062</strain>
        <tissue evidence="2">Abdomen</tissue>
    </source>
</reference>
<protein>
    <recommendedName>
        <fullName evidence="1">Peroxisomal leader peptide-processing protease</fullName>
        <ecNumber evidence="1">3.4.21.-</ecNumber>
    </recommendedName>
</protein>
<dbReference type="InterPro" id="IPR043504">
    <property type="entry name" value="Peptidase_S1_PA_chymotrypsin"/>
</dbReference>
<accession>A0AAW0Z8G8</accession>
<comment type="PTM">
    <text evidence="1">The full-lengh TYSND1 is the active the proteolytic processing of PTS1- and PTS2-proteins and in self-cleavage, and intermolecular self-cleavage of TYSND1 down-regulates its protease activity.</text>
</comment>
<sequence length="530" mass="59202">MAENVFMSYVSPMEDTMISYGCSGILIARDWVLAHGSILDPVLSRSPDFLRFFTVLNPGDLVMIQTSEGLIDELIFQIHRNHSLKKSAKLVAVWRCPLLKETLDNSLRNFTFKNQHGFDHLLLSVFLVIKCKSFETSAETKGREKNWTFAENGLSDKTKIEQILFQLAKQAAIGKLTKGAIVELTSTPFRNPFFIDSTSHGIVGNLLGVNECLILIDVTGFPGSEGSPIFLTNDRGEKNICGMVIASLIQCRGEWMNCTFAANLLPLLKPILRNRALNFRDFQYSSYTILPCMQRILTRKSNFEIDTLEKCVAIVKCGPNWGTGTLVDEQTGTFVTCAHVVTMAPERRIKLATSHAGRYEWFAEANLIYKTSNEQPYDIAVLKIDRKFKEPSKMKAIKLADRDAQKGEQILSIGFPISLKGRPTVSSGVVSKSWKHMFQTNCCVYSGVSGGPIVRRANFEMLGIVVCNVALSNDSLLYPRLCMAIPTVVLKNPLDDYLRTADPKALEALTQYDESVAATWNFCPFLPSNM</sequence>
<dbReference type="Proteomes" id="UP001432146">
    <property type="component" value="Unassembled WGS sequence"/>
</dbReference>
<dbReference type="Pfam" id="PF13365">
    <property type="entry name" value="Trypsin_2"/>
    <property type="match status" value="1"/>
</dbReference>
<dbReference type="AlphaFoldDB" id="A0AAW0Z8G8"/>
<dbReference type="Gene3D" id="2.40.10.10">
    <property type="entry name" value="Trypsin-like serine proteases"/>
    <property type="match status" value="2"/>
</dbReference>
<gene>
    <name evidence="2" type="ORF">QLX08_011354</name>
</gene>
<evidence type="ECO:0000313" key="2">
    <source>
        <dbReference type="EMBL" id="KAK9293795.1"/>
    </source>
</evidence>
<dbReference type="EMBL" id="JAWNGG020000370">
    <property type="protein sequence ID" value="KAK9293795.1"/>
    <property type="molecule type" value="Genomic_DNA"/>
</dbReference>
<keyword evidence="1" id="KW-0576">Peroxisome</keyword>
<dbReference type="GO" id="GO:0016485">
    <property type="term" value="P:protein processing"/>
    <property type="evidence" value="ECO:0007669"/>
    <property type="project" value="InterPro"/>
</dbReference>
<dbReference type="SUPFAM" id="SSF50494">
    <property type="entry name" value="Trypsin-like serine proteases"/>
    <property type="match status" value="1"/>
</dbReference>
<dbReference type="GO" id="GO:0031998">
    <property type="term" value="P:regulation of fatty acid beta-oxidation"/>
    <property type="evidence" value="ECO:0007669"/>
    <property type="project" value="TreeGrafter"/>
</dbReference>
<name>A0AAW0Z8G8_9HYME</name>
<evidence type="ECO:0000256" key="1">
    <source>
        <dbReference type="PIRNR" id="PIRNR037989"/>
    </source>
</evidence>
<comment type="subcellular location">
    <subcellularLocation>
        <location evidence="1">Peroxisome</location>
    </subcellularLocation>
</comment>
<proteinExistence type="inferred from homology"/>
<dbReference type="GO" id="GO:0005777">
    <property type="term" value="C:peroxisome"/>
    <property type="evidence" value="ECO:0007669"/>
    <property type="project" value="UniProtKB-SubCell"/>
</dbReference>
<keyword evidence="1" id="KW-0720">Serine protease</keyword>
<keyword evidence="1" id="KW-0378">Hydrolase</keyword>
<comment type="caution">
    <text evidence="2">The sequence shown here is derived from an EMBL/GenBank/DDBJ whole genome shotgun (WGS) entry which is preliminary data.</text>
</comment>
<dbReference type="PANTHER" id="PTHR21004:SF0">
    <property type="entry name" value="PEROXISOMAL LEADER PEPTIDE-PROCESSING PROTEASE"/>
    <property type="match status" value="1"/>
</dbReference>
<dbReference type="InterPro" id="IPR039245">
    <property type="entry name" value="TYSND1/DEG15"/>
</dbReference>
<keyword evidence="3" id="KW-1185">Reference proteome</keyword>
<comment type="similarity">
    <text evidence="1">Belongs to the peptidase S1B family.</text>
</comment>
<evidence type="ECO:0000313" key="3">
    <source>
        <dbReference type="Proteomes" id="UP001432146"/>
    </source>
</evidence>
<keyword evidence="1" id="KW-0645">Protease</keyword>
<comment type="function">
    <text evidence="1">Peroxisomal protease that mediates both the removal of the leader peptide from proteins containing a PTS2 target sequence and processes several PTS1-containing proteins. Catalyzes the processing of PTS1-proteins involved in the peroxisomal beta-oxidation of fatty acids.</text>
</comment>
<dbReference type="GO" id="GO:0004252">
    <property type="term" value="F:serine-type endopeptidase activity"/>
    <property type="evidence" value="ECO:0007669"/>
    <property type="project" value="InterPro"/>
</dbReference>
<organism evidence="2 3">
    <name type="scientific">Tetragonisca angustula</name>
    <dbReference type="NCBI Taxonomy" id="166442"/>
    <lineage>
        <taxon>Eukaryota</taxon>
        <taxon>Metazoa</taxon>
        <taxon>Ecdysozoa</taxon>
        <taxon>Arthropoda</taxon>
        <taxon>Hexapoda</taxon>
        <taxon>Insecta</taxon>
        <taxon>Pterygota</taxon>
        <taxon>Neoptera</taxon>
        <taxon>Endopterygota</taxon>
        <taxon>Hymenoptera</taxon>
        <taxon>Apocrita</taxon>
        <taxon>Aculeata</taxon>
        <taxon>Apoidea</taxon>
        <taxon>Anthophila</taxon>
        <taxon>Apidae</taxon>
        <taxon>Tetragonisca</taxon>
    </lineage>
</organism>
<dbReference type="InterPro" id="IPR009003">
    <property type="entry name" value="Peptidase_S1_PA"/>
</dbReference>
<dbReference type="EC" id="3.4.21.-" evidence="1"/>
<dbReference type="PANTHER" id="PTHR21004">
    <property type="entry name" value="SERINE PROTEASE-RELATED"/>
    <property type="match status" value="1"/>
</dbReference>